<comment type="function">
    <text evidence="2">May play the central regulatory role in sporulation. It may be an element of the effector pathway responsible for the activation of sporulation genes in response to nutritional stress. Spo0A may act in concert with spo0H (a sigma factor) to control the expression of some genes that are critical to the sporulation process.</text>
</comment>
<dbReference type="Gene3D" id="2.20.25.10">
    <property type="match status" value="1"/>
</dbReference>
<dbReference type="PANTHER" id="PTHR37299:SF1">
    <property type="entry name" value="STAGE 0 SPORULATION PROTEIN A HOMOLOG"/>
    <property type="match status" value="1"/>
</dbReference>
<dbReference type="GO" id="GO:0003677">
    <property type="term" value="F:DNA binding"/>
    <property type="evidence" value="ECO:0007669"/>
    <property type="project" value="UniProtKB-KW"/>
</dbReference>
<dbReference type="PROSITE" id="PS50110">
    <property type="entry name" value="RESPONSE_REGULATORY"/>
    <property type="match status" value="1"/>
</dbReference>
<name>A0A401UR76_9CLOT</name>
<dbReference type="InterPro" id="IPR011006">
    <property type="entry name" value="CheY-like_superfamily"/>
</dbReference>
<keyword evidence="6" id="KW-0238">DNA-binding</keyword>
<dbReference type="InterPro" id="IPR001789">
    <property type="entry name" value="Sig_transdc_resp-reg_receiver"/>
</dbReference>
<dbReference type="InterPro" id="IPR007492">
    <property type="entry name" value="LytTR_DNA-bd_dom"/>
</dbReference>
<dbReference type="Proteomes" id="UP000287872">
    <property type="component" value="Unassembled WGS sequence"/>
</dbReference>
<dbReference type="AlphaFoldDB" id="A0A401UR76"/>
<dbReference type="EMBL" id="BHYK01000025">
    <property type="protein sequence ID" value="GCD12035.1"/>
    <property type="molecule type" value="Genomic_DNA"/>
</dbReference>
<dbReference type="Gene3D" id="3.40.50.2300">
    <property type="match status" value="1"/>
</dbReference>
<evidence type="ECO:0000313" key="7">
    <source>
        <dbReference type="Proteomes" id="UP000287872"/>
    </source>
</evidence>
<feature type="domain" description="Response regulatory" evidence="4">
    <location>
        <begin position="3"/>
        <end position="117"/>
    </location>
</feature>
<reference evidence="6 7" key="1">
    <citation type="submission" date="2018-11" db="EMBL/GenBank/DDBJ databases">
        <title>Genome sequencing and assembly of Clostridium tagluense strain A121.</title>
        <authorList>
            <person name="Murakami T."/>
            <person name="Segawa T."/>
            <person name="Shcherbakova V.A."/>
            <person name="Mori H."/>
            <person name="Yoshimura Y."/>
        </authorList>
    </citation>
    <scope>NUCLEOTIDE SEQUENCE [LARGE SCALE GENOMIC DNA]</scope>
    <source>
        <strain evidence="6 7">A121</strain>
    </source>
</reference>
<evidence type="ECO:0000259" key="4">
    <source>
        <dbReference type="PROSITE" id="PS50110"/>
    </source>
</evidence>
<accession>A0A401UR76</accession>
<evidence type="ECO:0000256" key="2">
    <source>
        <dbReference type="ARBA" id="ARBA00024867"/>
    </source>
</evidence>
<dbReference type="Pfam" id="PF00072">
    <property type="entry name" value="Response_reg"/>
    <property type="match status" value="1"/>
</dbReference>
<dbReference type="PANTHER" id="PTHR37299">
    <property type="entry name" value="TRANSCRIPTIONAL REGULATOR-RELATED"/>
    <property type="match status" value="1"/>
</dbReference>
<comment type="caution">
    <text evidence="6">The sequence shown here is derived from an EMBL/GenBank/DDBJ whole genome shotgun (WGS) entry which is preliminary data.</text>
</comment>
<evidence type="ECO:0000259" key="5">
    <source>
        <dbReference type="PROSITE" id="PS50930"/>
    </source>
</evidence>
<evidence type="ECO:0000256" key="3">
    <source>
        <dbReference type="PROSITE-ProRule" id="PRU00169"/>
    </source>
</evidence>
<sequence>MLRVVLVDDEKLSLNELSFILSKNSGVEIIGTYVDSLTALEFIKKAKPEIVFLDIEMPEIDGFTLAEEICKMDFPVNIVFATVFDKYAVKAFEINAIDYVLKPFSEERLQITMDKINERYNCNENIPPFSYNNIFPEKQEITGMKKLPLWKEECIYLVNPQDILYCTVLNKEVLVLTKDGNFTTQYTLNQLGNKLSNYNFFRSHKSYLVNLDKIHKIVPWFNSTFVLKIEGWKEEVPVSRHYVKEFKKIINM</sequence>
<dbReference type="SUPFAM" id="SSF52172">
    <property type="entry name" value="CheY-like"/>
    <property type="match status" value="1"/>
</dbReference>
<feature type="domain" description="HTH LytTR-type" evidence="5">
    <location>
        <begin position="147"/>
        <end position="252"/>
    </location>
</feature>
<protein>
    <recommendedName>
        <fullName evidence="1">Stage 0 sporulation protein A homolog</fullName>
    </recommendedName>
</protein>
<dbReference type="SMART" id="SM00448">
    <property type="entry name" value="REC"/>
    <property type="match status" value="1"/>
</dbReference>
<dbReference type="GO" id="GO:0000156">
    <property type="term" value="F:phosphorelay response regulator activity"/>
    <property type="evidence" value="ECO:0007669"/>
    <property type="project" value="InterPro"/>
</dbReference>
<gene>
    <name evidence="6" type="ORF">Ctaglu_36580</name>
</gene>
<feature type="modified residue" description="4-aspartylphosphate" evidence="3">
    <location>
        <position position="54"/>
    </location>
</feature>
<keyword evidence="3" id="KW-0597">Phosphoprotein</keyword>
<evidence type="ECO:0000256" key="1">
    <source>
        <dbReference type="ARBA" id="ARBA00018672"/>
    </source>
</evidence>
<dbReference type="Gene3D" id="2.40.50.40">
    <property type="match status" value="1"/>
</dbReference>
<dbReference type="Pfam" id="PF04397">
    <property type="entry name" value="LytTR"/>
    <property type="match status" value="1"/>
</dbReference>
<dbReference type="RefSeq" id="WP_185732798.1">
    <property type="nucleotide sequence ID" value="NZ_BHYK01000025.1"/>
</dbReference>
<evidence type="ECO:0000313" key="6">
    <source>
        <dbReference type="EMBL" id="GCD12035.1"/>
    </source>
</evidence>
<organism evidence="6 7">
    <name type="scientific">Clostridium tagluense</name>
    <dbReference type="NCBI Taxonomy" id="360422"/>
    <lineage>
        <taxon>Bacteria</taxon>
        <taxon>Bacillati</taxon>
        <taxon>Bacillota</taxon>
        <taxon>Clostridia</taxon>
        <taxon>Eubacteriales</taxon>
        <taxon>Clostridiaceae</taxon>
        <taxon>Clostridium</taxon>
    </lineage>
</organism>
<keyword evidence="7" id="KW-1185">Reference proteome</keyword>
<proteinExistence type="predicted"/>
<dbReference type="SMART" id="SM00850">
    <property type="entry name" value="LytTR"/>
    <property type="match status" value="1"/>
</dbReference>
<dbReference type="InterPro" id="IPR046947">
    <property type="entry name" value="LytR-like"/>
</dbReference>
<dbReference type="PROSITE" id="PS50930">
    <property type="entry name" value="HTH_LYTTR"/>
    <property type="match status" value="1"/>
</dbReference>